<reference evidence="1" key="1">
    <citation type="submission" date="2022-04" db="EMBL/GenBank/DDBJ databases">
        <title>Shinella lacus sp. nov., a novel member of the genus Shinella from water.</title>
        <authorList>
            <person name="Deng Y."/>
        </authorList>
    </citation>
    <scope>NUCLEOTIDE SEQUENCE</scope>
    <source>
        <strain evidence="1">JCM 31239</strain>
    </source>
</reference>
<evidence type="ECO:0000313" key="1">
    <source>
        <dbReference type="EMBL" id="MDO6123194.1"/>
    </source>
</evidence>
<dbReference type="Gene3D" id="3.30.2000.20">
    <property type="match status" value="1"/>
</dbReference>
<dbReference type="Pfam" id="PF13554">
    <property type="entry name" value="Phage_tail_terminator_5"/>
    <property type="match status" value="1"/>
</dbReference>
<evidence type="ECO:0000313" key="2">
    <source>
        <dbReference type="Proteomes" id="UP001177080"/>
    </source>
</evidence>
<proteinExistence type="predicted"/>
<sequence>MATSIDAIILAALLEHLEAIDLTPALDIAMPGVSFTPPVYDGNGADYRKGDPKPYLAAWFMPAKTNRVTIDVGPQQKLGVLQVSVMWPANKGQVKPLDVAGAVIDHFNNRFFLVSGVRITVIDEPWLAPPVQSADQLNFPVTINYSAFGPEIAP</sequence>
<dbReference type="InterPro" id="IPR025395">
    <property type="entry name" value="Phage_tail_terminator-like"/>
</dbReference>
<comment type="caution">
    <text evidence="1">The sequence shown here is derived from an EMBL/GenBank/DDBJ whole genome shotgun (WGS) entry which is preliminary data.</text>
</comment>
<name>A0ABT8XHI2_9HYPH</name>
<keyword evidence="2" id="KW-1185">Reference proteome</keyword>
<protein>
    <submittedName>
        <fullName evidence="1">DUF4128 domain-containing protein</fullName>
    </submittedName>
</protein>
<dbReference type="Proteomes" id="UP001177080">
    <property type="component" value="Unassembled WGS sequence"/>
</dbReference>
<gene>
    <name evidence="1" type="ORF">GB928_018560</name>
</gene>
<accession>A0ABT8XHI2</accession>
<dbReference type="RefSeq" id="WP_244760816.1">
    <property type="nucleotide sequence ID" value="NZ_JALJCJ010000002.1"/>
</dbReference>
<organism evidence="1 2">
    <name type="scientific">Shinella curvata</name>
    <dbReference type="NCBI Taxonomy" id="1817964"/>
    <lineage>
        <taxon>Bacteria</taxon>
        <taxon>Pseudomonadati</taxon>
        <taxon>Pseudomonadota</taxon>
        <taxon>Alphaproteobacteria</taxon>
        <taxon>Hyphomicrobiales</taxon>
        <taxon>Rhizobiaceae</taxon>
        <taxon>Shinella</taxon>
    </lineage>
</organism>
<dbReference type="EMBL" id="WHSC02000007">
    <property type="protein sequence ID" value="MDO6123194.1"/>
    <property type="molecule type" value="Genomic_DNA"/>
</dbReference>